<evidence type="ECO:0000256" key="3">
    <source>
        <dbReference type="ARBA" id="ARBA00022578"/>
    </source>
</evidence>
<comment type="caution">
    <text evidence="6">The sequence shown here is derived from an EMBL/GenBank/DDBJ whole genome shotgun (WGS) entry which is preliminary data.</text>
</comment>
<organism evidence="6 7">
    <name type="scientific">Candidatus Dechloromonas phosphorivorans</name>
    <dbReference type="NCBI Taxonomy" id="2899244"/>
    <lineage>
        <taxon>Bacteria</taxon>
        <taxon>Pseudomonadati</taxon>
        <taxon>Pseudomonadota</taxon>
        <taxon>Betaproteobacteria</taxon>
        <taxon>Rhodocyclales</taxon>
        <taxon>Azonexaceae</taxon>
        <taxon>Dechloromonas</taxon>
    </lineage>
</organism>
<evidence type="ECO:0000256" key="2">
    <source>
        <dbReference type="ARBA" id="ARBA00010961"/>
    </source>
</evidence>
<evidence type="ECO:0000256" key="1">
    <source>
        <dbReference type="ARBA" id="ARBA00002190"/>
    </source>
</evidence>
<gene>
    <name evidence="6" type="ORF">IPN75_05895</name>
</gene>
<keyword evidence="3" id="KW-0815">Transposition</keyword>
<dbReference type="EMBL" id="JADKBR010000003">
    <property type="protein sequence ID" value="MBK8889947.1"/>
    <property type="molecule type" value="Genomic_DNA"/>
</dbReference>
<keyword evidence="4" id="KW-0238">DNA-binding</keyword>
<dbReference type="GO" id="GO:0004803">
    <property type="term" value="F:transposase activity"/>
    <property type="evidence" value="ECO:0007669"/>
    <property type="project" value="InterPro"/>
</dbReference>
<evidence type="ECO:0000256" key="5">
    <source>
        <dbReference type="ARBA" id="ARBA00023172"/>
    </source>
</evidence>
<dbReference type="Proteomes" id="UP000808146">
    <property type="component" value="Unassembled WGS sequence"/>
</dbReference>
<sequence>MDDFEHDGLAHMLLPKKHRARIHIINPLERLNGEIKRLTDVVGVFPNEPAICRLVGVLQIEQSDECDLQRRYMTLETLAEVGDNPGISLSAVTV</sequence>
<evidence type="ECO:0000313" key="6">
    <source>
        <dbReference type="EMBL" id="MBK8889947.1"/>
    </source>
</evidence>
<comment type="similarity">
    <text evidence="2">Belongs to the transposase mutator family.</text>
</comment>
<keyword evidence="5" id="KW-0233">DNA recombination</keyword>
<evidence type="ECO:0000256" key="4">
    <source>
        <dbReference type="ARBA" id="ARBA00023125"/>
    </source>
</evidence>
<dbReference type="GO" id="GO:0003677">
    <property type="term" value="F:DNA binding"/>
    <property type="evidence" value="ECO:0007669"/>
    <property type="project" value="UniProtKB-KW"/>
</dbReference>
<dbReference type="GO" id="GO:0006313">
    <property type="term" value="P:DNA transposition"/>
    <property type="evidence" value="ECO:0007669"/>
    <property type="project" value="InterPro"/>
</dbReference>
<reference evidence="6" key="1">
    <citation type="submission" date="2020-10" db="EMBL/GenBank/DDBJ databases">
        <title>Connecting structure to function with the recovery of over 1000 high-quality activated sludge metagenome-assembled genomes encoding full-length rRNA genes using long-read sequencing.</title>
        <authorList>
            <person name="Singleton C.M."/>
            <person name="Petriglieri F."/>
            <person name="Kristensen J.M."/>
            <person name="Kirkegaard R.H."/>
            <person name="Michaelsen T.Y."/>
            <person name="Andersen M.H."/>
            <person name="Karst S.M."/>
            <person name="Dueholm M.S."/>
            <person name="Nielsen P.H."/>
            <person name="Albertsen M."/>
        </authorList>
    </citation>
    <scope>NUCLEOTIDE SEQUENCE</scope>
    <source>
        <strain evidence="6">OdNE_18-Q3-R46-58_BAT3C.305</strain>
    </source>
</reference>
<protein>
    <submittedName>
        <fullName evidence="6">Transposase</fullName>
    </submittedName>
</protein>
<name>A0A9D7LT81_9RHOO</name>
<dbReference type="InterPro" id="IPR001207">
    <property type="entry name" value="Transposase_mutator"/>
</dbReference>
<evidence type="ECO:0000313" key="7">
    <source>
        <dbReference type="Proteomes" id="UP000808146"/>
    </source>
</evidence>
<accession>A0A9D7LT81</accession>
<dbReference type="Pfam" id="PF00872">
    <property type="entry name" value="Transposase_mut"/>
    <property type="match status" value="1"/>
</dbReference>
<proteinExistence type="inferred from homology"/>
<dbReference type="AlphaFoldDB" id="A0A9D7LT81"/>
<comment type="function">
    <text evidence="1">Required for the transposition of the insertion element.</text>
</comment>